<keyword evidence="3" id="KW-0808">Transferase</keyword>
<accession>A0A918IWG3</accession>
<keyword evidence="12" id="KW-1185">Reference proteome</keyword>
<evidence type="ECO:0000256" key="5">
    <source>
        <dbReference type="ARBA" id="ARBA00022777"/>
    </source>
</evidence>
<dbReference type="PROSITE" id="PS00107">
    <property type="entry name" value="PROTEIN_KINASE_ATP"/>
    <property type="match status" value="1"/>
</dbReference>
<dbReference type="InterPro" id="IPR008271">
    <property type="entry name" value="Ser/Thr_kinase_AS"/>
</dbReference>
<feature type="binding site" evidence="7">
    <location>
        <position position="90"/>
    </location>
    <ligand>
        <name>ATP</name>
        <dbReference type="ChEBI" id="CHEBI:30616"/>
    </ligand>
</feature>
<dbReference type="Gene3D" id="3.30.200.20">
    <property type="entry name" value="Phosphorylase Kinase, domain 1"/>
    <property type="match status" value="1"/>
</dbReference>
<feature type="transmembrane region" description="Helical" evidence="9">
    <location>
        <begin position="385"/>
        <end position="406"/>
    </location>
</feature>
<keyword evidence="6 7" id="KW-0067">ATP-binding</keyword>
<dbReference type="SUPFAM" id="SSF56112">
    <property type="entry name" value="Protein kinase-like (PK-like)"/>
    <property type="match status" value="1"/>
</dbReference>
<dbReference type="EMBL" id="BMUE01000002">
    <property type="protein sequence ID" value="GGW36021.1"/>
    <property type="molecule type" value="Genomic_DNA"/>
</dbReference>
<evidence type="ECO:0000256" key="9">
    <source>
        <dbReference type="SAM" id="Phobius"/>
    </source>
</evidence>
<dbReference type="PANTHER" id="PTHR43289">
    <property type="entry name" value="MITOGEN-ACTIVATED PROTEIN KINASE KINASE KINASE 20-RELATED"/>
    <property type="match status" value="1"/>
</dbReference>
<keyword evidence="4 7" id="KW-0547">Nucleotide-binding</keyword>
<dbReference type="SMART" id="SM00220">
    <property type="entry name" value="S_TKc"/>
    <property type="match status" value="1"/>
</dbReference>
<dbReference type="AlphaFoldDB" id="A0A918IWG3"/>
<dbReference type="RefSeq" id="WP_190013484.1">
    <property type="nucleotide sequence ID" value="NZ_BMUE01000002.1"/>
</dbReference>
<sequence length="567" mass="61619">MGDTVLPSGDGREYALVAGASRGEKVWAFAGAAVAADRTLTPGTEPLEAGVERGELIAGRYELLKRLGRGGMGEVWAARDRTLHRDVALKSLDLDAAVHPELPQRFEREAVAAAQVNHPNVVALYDRGVHEDLLFLVMEKVEGLTLSEYIHAESPVPLGRALEIAEGICTALVAAHQARVIHYDIKPHNVMLTPDGQVKVVDFGIAGFVQSAFTLARSSQLTPAGTPEYGAPEQFLTERGDERSDLYALGGVLFALLTGQPPFTGHNGLAVMRRKLDEEAPRADALRPGLPPAVADLVAELLHRDPRRRPASARLVRERLRELRAALGPSEEGTSDLPPTRVQPPRTRRADGTRQPLDRGGPFTVSWTGEEPLSAYADSRKVRRAAIGLGIALAVGLAGALVPVILKPGETLSDEPGNGWMAMLVVFGVIGVFSLLMLLVQAACQFPRVTSPWTLQIGPPGIRTTHGPDSREYRWNQVQTYATEEVTNDAGNWCNAGLYVKFLKGDKRRDLDRYRPAGWPFPRRAMKRDGMLPVCVLGPMTEQQRAALDDALARYARGKRAGEAWGT</sequence>
<organism evidence="11 12">
    <name type="scientific">Streptomyces lucensis JCM 4490</name>
    <dbReference type="NCBI Taxonomy" id="1306176"/>
    <lineage>
        <taxon>Bacteria</taxon>
        <taxon>Bacillati</taxon>
        <taxon>Actinomycetota</taxon>
        <taxon>Actinomycetes</taxon>
        <taxon>Kitasatosporales</taxon>
        <taxon>Streptomycetaceae</taxon>
        <taxon>Streptomyces</taxon>
    </lineage>
</organism>
<dbReference type="InterPro" id="IPR017441">
    <property type="entry name" value="Protein_kinase_ATP_BS"/>
</dbReference>
<evidence type="ECO:0000256" key="3">
    <source>
        <dbReference type="ARBA" id="ARBA00022679"/>
    </source>
</evidence>
<dbReference type="InterPro" id="IPR011009">
    <property type="entry name" value="Kinase-like_dom_sf"/>
</dbReference>
<keyword evidence="9" id="KW-1133">Transmembrane helix</keyword>
<proteinExistence type="predicted"/>
<dbReference type="PANTHER" id="PTHR43289:SF6">
    <property type="entry name" value="SERINE_THREONINE-PROTEIN KINASE NEKL-3"/>
    <property type="match status" value="1"/>
</dbReference>
<dbReference type="PROSITE" id="PS00108">
    <property type="entry name" value="PROTEIN_KINASE_ST"/>
    <property type="match status" value="1"/>
</dbReference>
<evidence type="ECO:0000256" key="1">
    <source>
        <dbReference type="ARBA" id="ARBA00012513"/>
    </source>
</evidence>
<evidence type="ECO:0000256" key="2">
    <source>
        <dbReference type="ARBA" id="ARBA00022527"/>
    </source>
</evidence>
<dbReference type="Gene3D" id="1.10.510.10">
    <property type="entry name" value="Transferase(Phosphotransferase) domain 1"/>
    <property type="match status" value="1"/>
</dbReference>
<feature type="domain" description="Protein kinase" evidence="10">
    <location>
        <begin position="61"/>
        <end position="327"/>
    </location>
</feature>
<evidence type="ECO:0000259" key="10">
    <source>
        <dbReference type="PROSITE" id="PS50011"/>
    </source>
</evidence>
<keyword evidence="9" id="KW-0812">Transmembrane</keyword>
<dbReference type="CDD" id="cd14014">
    <property type="entry name" value="STKc_PknB_like"/>
    <property type="match status" value="1"/>
</dbReference>
<dbReference type="Proteomes" id="UP000620224">
    <property type="component" value="Unassembled WGS sequence"/>
</dbReference>
<feature type="transmembrane region" description="Helical" evidence="9">
    <location>
        <begin position="418"/>
        <end position="440"/>
    </location>
</feature>
<evidence type="ECO:0000256" key="6">
    <source>
        <dbReference type="ARBA" id="ARBA00022840"/>
    </source>
</evidence>
<keyword evidence="9" id="KW-0472">Membrane</keyword>
<dbReference type="InterPro" id="IPR000719">
    <property type="entry name" value="Prot_kinase_dom"/>
</dbReference>
<evidence type="ECO:0000256" key="8">
    <source>
        <dbReference type="SAM" id="MobiDB-lite"/>
    </source>
</evidence>
<gene>
    <name evidence="11" type="ORF">GCM10010503_09830</name>
</gene>
<reference evidence="11" key="2">
    <citation type="submission" date="2020-09" db="EMBL/GenBank/DDBJ databases">
        <authorList>
            <person name="Sun Q."/>
            <person name="Ohkuma M."/>
        </authorList>
    </citation>
    <scope>NUCLEOTIDE SEQUENCE</scope>
    <source>
        <strain evidence="11">JCM 4490</strain>
    </source>
</reference>
<name>A0A918IWG3_9ACTN</name>
<feature type="region of interest" description="Disordered" evidence="8">
    <location>
        <begin position="325"/>
        <end position="364"/>
    </location>
</feature>
<evidence type="ECO:0000313" key="11">
    <source>
        <dbReference type="EMBL" id="GGW36021.1"/>
    </source>
</evidence>
<keyword evidence="5" id="KW-0418">Kinase</keyword>
<keyword evidence="2" id="KW-0723">Serine/threonine-protein kinase</keyword>
<reference evidence="11" key="1">
    <citation type="journal article" date="2014" name="Int. J. Syst. Evol. Microbiol.">
        <title>Complete genome sequence of Corynebacterium casei LMG S-19264T (=DSM 44701T), isolated from a smear-ripened cheese.</title>
        <authorList>
            <consortium name="US DOE Joint Genome Institute (JGI-PGF)"/>
            <person name="Walter F."/>
            <person name="Albersmeier A."/>
            <person name="Kalinowski J."/>
            <person name="Ruckert C."/>
        </authorList>
    </citation>
    <scope>NUCLEOTIDE SEQUENCE</scope>
    <source>
        <strain evidence="11">JCM 4490</strain>
    </source>
</reference>
<comment type="caution">
    <text evidence="11">The sequence shown here is derived from an EMBL/GenBank/DDBJ whole genome shotgun (WGS) entry which is preliminary data.</text>
</comment>
<protein>
    <recommendedName>
        <fullName evidence="1">non-specific serine/threonine protein kinase</fullName>
        <ecNumber evidence="1">2.7.11.1</ecNumber>
    </recommendedName>
</protein>
<dbReference type="PROSITE" id="PS50011">
    <property type="entry name" value="PROTEIN_KINASE_DOM"/>
    <property type="match status" value="1"/>
</dbReference>
<evidence type="ECO:0000256" key="7">
    <source>
        <dbReference type="PROSITE-ProRule" id="PRU10141"/>
    </source>
</evidence>
<dbReference type="GO" id="GO:0005524">
    <property type="term" value="F:ATP binding"/>
    <property type="evidence" value="ECO:0007669"/>
    <property type="project" value="UniProtKB-UniRule"/>
</dbReference>
<evidence type="ECO:0000313" key="12">
    <source>
        <dbReference type="Proteomes" id="UP000620224"/>
    </source>
</evidence>
<dbReference type="Pfam" id="PF00069">
    <property type="entry name" value="Pkinase"/>
    <property type="match status" value="1"/>
</dbReference>
<dbReference type="EC" id="2.7.11.1" evidence="1"/>
<dbReference type="GO" id="GO:0004674">
    <property type="term" value="F:protein serine/threonine kinase activity"/>
    <property type="evidence" value="ECO:0007669"/>
    <property type="project" value="UniProtKB-KW"/>
</dbReference>
<evidence type="ECO:0000256" key="4">
    <source>
        <dbReference type="ARBA" id="ARBA00022741"/>
    </source>
</evidence>